<protein>
    <submittedName>
        <fullName evidence="2">Uncharacterized protein</fullName>
    </submittedName>
</protein>
<dbReference type="HOGENOM" id="CLU_3094822_0_0_11"/>
<proteinExistence type="predicted"/>
<gene>
    <name evidence="2" type="ORF">HMPREF9244_00930</name>
</gene>
<name>U1SFL2_9BIFI</name>
<accession>U1SFL2</accession>
<dbReference type="AlphaFoldDB" id="U1SFL2"/>
<organism evidence="2 3">
    <name type="scientific">Alloscardovia omnicolens F0580</name>
    <dbReference type="NCBI Taxonomy" id="1321816"/>
    <lineage>
        <taxon>Bacteria</taxon>
        <taxon>Bacillati</taxon>
        <taxon>Actinomycetota</taxon>
        <taxon>Actinomycetes</taxon>
        <taxon>Bifidobacteriales</taxon>
        <taxon>Bifidobacteriaceae</taxon>
        <taxon>Alloscardovia</taxon>
    </lineage>
</organism>
<reference evidence="2 3" key="1">
    <citation type="submission" date="2013-08" db="EMBL/GenBank/DDBJ databases">
        <authorList>
            <person name="Weinstock G."/>
            <person name="Sodergren E."/>
            <person name="Wylie T."/>
            <person name="Fulton L."/>
            <person name="Fulton R."/>
            <person name="Fronick C."/>
            <person name="O'Laughlin M."/>
            <person name="Godfrey J."/>
            <person name="Miner T."/>
            <person name="Herter B."/>
            <person name="Appelbaum E."/>
            <person name="Cordes M."/>
            <person name="Lek S."/>
            <person name="Wollam A."/>
            <person name="Pepin K.H."/>
            <person name="Palsikar V.B."/>
            <person name="Mitreva M."/>
            <person name="Wilson R.K."/>
        </authorList>
    </citation>
    <scope>NUCLEOTIDE SEQUENCE [LARGE SCALE GENOMIC DNA]</scope>
    <source>
        <strain evidence="2 3">F0580</strain>
    </source>
</reference>
<sequence length="51" mass="5643">MVRDDSSGLARALKHIDSQAGYNAALSMSFAKSNTKQRHSHEPKQELICTI</sequence>
<evidence type="ECO:0000256" key="1">
    <source>
        <dbReference type="SAM" id="MobiDB-lite"/>
    </source>
</evidence>
<feature type="region of interest" description="Disordered" evidence="1">
    <location>
        <begin position="31"/>
        <end position="51"/>
    </location>
</feature>
<dbReference type="Proteomes" id="UP000016519">
    <property type="component" value="Unassembled WGS sequence"/>
</dbReference>
<keyword evidence="3" id="KW-1185">Reference proteome</keyword>
<evidence type="ECO:0000313" key="2">
    <source>
        <dbReference type="EMBL" id="ERH30733.1"/>
    </source>
</evidence>
<comment type="caution">
    <text evidence="2">The sequence shown here is derived from an EMBL/GenBank/DDBJ whole genome shotgun (WGS) entry which is preliminary data.</text>
</comment>
<evidence type="ECO:0000313" key="3">
    <source>
        <dbReference type="Proteomes" id="UP000016519"/>
    </source>
</evidence>
<dbReference type="EMBL" id="AWSI01000024">
    <property type="protein sequence ID" value="ERH30733.1"/>
    <property type="molecule type" value="Genomic_DNA"/>
</dbReference>